<dbReference type="GO" id="GO:0006368">
    <property type="term" value="P:transcription elongation by RNA polymerase II"/>
    <property type="evidence" value="ECO:0007669"/>
    <property type="project" value="TreeGrafter"/>
</dbReference>
<dbReference type="EMBL" id="BQKY01000010">
    <property type="protein sequence ID" value="GJN91999.1"/>
    <property type="molecule type" value="Genomic_DNA"/>
</dbReference>
<dbReference type="GO" id="GO:0000977">
    <property type="term" value="F:RNA polymerase II transcription regulatory region sequence-specific DNA binding"/>
    <property type="evidence" value="ECO:0007669"/>
    <property type="project" value="TreeGrafter"/>
</dbReference>
<evidence type="ECO:0008006" key="12">
    <source>
        <dbReference type="Google" id="ProtNLM"/>
    </source>
</evidence>
<organism evidence="10 11">
    <name type="scientific">Rhodotorula paludigena</name>
    <dbReference type="NCBI Taxonomy" id="86838"/>
    <lineage>
        <taxon>Eukaryota</taxon>
        <taxon>Fungi</taxon>
        <taxon>Dikarya</taxon>
        <taxon>Basidiomycota</taxon>
        <taxon>Pucciniomycotina</taxon>
        <taxon>Microbotryomycetes</taxon>
        <taxon>Sporidiobolales</taxon>
        <taxon>Sporidiobolaceae</taxon>
        <taxon>Rhodotorula</taxon>
    </lineage>
</organism>
<protein>
    <recommendedName>
        <fullName evidence="12">Transcription elongation factor</fullName>
    </recommendedName>
</protein>
<evidence type="ECO:0000256" key="1">
    <source>
        <dbReference type="ARBA" id="ARBA00004123"/>
    </source>
</evidence>
<dbReference type="GO" id="GO:0031564">
    <property type="term" value="P:transcription antitermination"/>
    <property type="evidence" value="ECO:0007669"/>
    <property type="project" value="TreeGrafter"/>
</dbReference>
<evidence type="ECO:0000256" key="2">
    <source>
        <dbReference type="ARBA" id="ARBA00022723"/>
    </source>
</evidence>
<dbReference type="GO" id="GO:0031440">
    <property type="term" value="P:regulation of mRNA 3'-end processing"/>
    <property type="evidence" value="ECO:0007669"/>
    <property type="project" value="TreeGrafter"/>
</dbReference>
<evidence type="ECO:0000256" key="7">
    <source>
        <dbReference type="SAM" id="MobiDB-lite"/>
    </source>
</evidence>
<dbReference type="PANTHER" id="PTHR11477">
    <property type="entry name" value="TRANSCRIPTION FACTOR S-II ZINC FINGER DOMAIN-CONTAINING PROTEIN"/>
    <property type="match status" value="1"/>
</dbReference>
<keyword evidence="2" id="KW-0479">Metal-binding</keyword>
<dbReference type="Gene3D" id="1.20.930.10">
    <property type="entry name" value="Conserved domain common to transcription factors TFIIS, elongin A, CRSP70"/>
    <property type="match status" value="1"/>
</dbReference>
<dbReference type="FunFam" id="1.10.472.30:FF:000003">
    <property type="entry name" value="Transcription elongation factor S-II"/>
    <property type="match status" value="1"/>
</dbReference>
<dbReference type="GO" id="GO:0008270">
    <property type="term" value="F:zinc ion binding"/>
    <property type="evidence" value="ECO:0007669"/>
    <property type="project" value="UniProtKB-KW"/>
</dbReference>
<feature type="compositionally biased region" description="Low complexity" evidence="7">
    <location>
        <begin position="113"/>
        <end position="139"/>
    </location>
</feature>
<feature type="compositionally biased region" description="Polar residues" evidence="7">
    <location>
        <begin position="141"/>
        <end position="156"/>
    </location>
</feature>
<feature type="compositionally biased region" description="Low complexity" evidence="7">
    <location>
        <begin position="83"/>
        <end position="100"/>
    </location>
</feature>
<dbReference type="CDD" id="cd00183">
    <property type="entry name" value="TFIIS_I"/>
    <property type="match status" value="1"/>
</dbReference>
<dbReference type="AlphaFoldDB" id="A0AAV5GRZ2"/>
<dbReference type="GO" id="GO:0001139">
    <property type="term" value="F:RNA polymerase II complex recruiting activity"/>
    <property type="evidence" value="ECO:0007669"/>
    <property type="project" value="TreeGrafter"/>
</dbReference>
<evidence type="ECO:0000256" key="6">
    <source>
        <dbReference type="PROSITE-ProRule" id="PRU00649"/>
    </source>
</evidence>
<feature type="domain" description="TFIIS central" evidence="9">
    <location>
        <begin position="184"/>
        <end position="300"/>
    </location>
</feature>
<dbReference type="InterPro" id="IPR036575">
    <property type="entry name" value="TFIIS_cen_dom_sf"/>
</dbReference>
<dbReference type="InterPro" id="IPR003618">
    <property type="entry name" value="TFIIS_cen_dom"/>
</dbReference>
<accession>A0AAV5GRZ2</accession>
<dbReference type="SMART" id="SM00509">
    <property type="entry name" value="TFS2N"/>
    <property type="match status" value="1"/>
</dbReference>
<gene>
    <name evidence="10" type="ORF">Rhopal_005027-T1</name>
</gene>
<dbReference type="InterPro" id="IPR003617">
    <property type="entry name" value="TFIIS/CRSP70_N_sub"/>
</dbReference>
<sequence>MATVQTIQQLRKQLIAATGDASKPQEAVTILQRLKKEVVASDELLRETKIGITVNKLRNNDAKEVADLAKELVRKWKNDVGQTGSKKTTASTANSTAASPSPAPTPKSPAGPSPSTSSAAPAAVTTTTTTKPGPSPAAGEASTSAATPPVRRQSSGGPSGAPRTHKSDGIAFGQGDNNKTGDKTREKCCELIYDALAQDSGAPIDLILQRARALESHVWDSNPPPGGTATYRNKMRSFYLNLKAANNPSLREDVVSGEISVVQLYEMDPKDMASEERKAENRKLVAENLFKAQAAAPQQAETDAFQYFCDMLGVRE</sequence>
<dbReference type="SUPFAM" id="SSF46942">
    <property type="entry name" value="Elongation factor TFIIS domain 2"/>
    <property type="match status" value="1"/>
</dbReference>
<dbReference type="Pfam" id="PF08711">
    <property type="entry name" value="Med26"/>
    <property type="match status" value="1"/>
</dbReference>
<keyword evidence="11" id="KW-1185">Reference proteome</keyword>
<evidence type="ECO:0000259" key="8">
    <source>
        <dbReference type="PROSITE" id="PS51319"/>
    </source>
</evidence>
<dbReference type="Proteomes" id="UP001342314">
    <property type="component" value="Unassembled WGS sequence"/>
</dbReference>
<feature type="compositionally biased region" description="Pro residues" evidence="7">
    <location>
        <begin position="101"/>
        <end position="112"/>
    </location>
</feature>
<evidence type="ECO:0000313" key="10">
    <source>
        <dbReference type="EMBL" id="GJN91999.1"/>
    </source>
</evidence>
<evidence type="ECO:0000259" key="9">
    <source>
        <dbReference type="PROSITE" id="PS51321"/>
    </source>
</evidence>
<dbReference type="GO" id="GO:0006362">
    <property type="term" value="P:transcription elongation by RNA polymerase I"/>
    <property type="evidence" value="ECO:0007669"/>
    <property type="project" value="TreeGrafter"/>
</dbReference>
<dbReference type="Pfam" id="PF07500">
    <property type="entry name" value="TFIIS_M"/>
    <property type="match status" value="1"/>
</dbReference>
<dbReference type="InterPro" id="IPR035100">
    <property type="entry name" value="TF_IIS-typ"/>
</dbReference>
<dbReference type="PANTHER" id="PTHR11477:SF0">
    <property type="entry name" value="IP08861P-RELATED"/>
    <property type="match status" value="1"/>
</dbReference>
<keyword evidence="4" id="KW-0862">Zinc</keyword>
<dbReference type="Gene3D" id="1.10.472.30">
    <property type="entry name" value="Transcription elongation factor S-II, central domain"/>
    <property type="match status" value="1"/>
</dbReference>
<dbReference type="SMART" id="SM00510">
    <property type="entry name" value="TFS2M"/>
    <property type="match status" value="1"/>
</dbReference>
<reference evidence="10 11" key="1">
    <citation type="submission" date="2021-12" db="EMBL/GenBank/DDBJ databases">
        <title>High titer production of polyol ester of fatty acids by Rhodotorula paludigena BS15 towards product separation-free biomass refinery.</title>
        <authorList>
            <person name="Mano J."/>
            <person name="Ono H."/>
            <person name="Tanaka T."/>
            <person name="Naito K."/>
            <person name="Sushida H."/>
            <person name="Ike M."/>
            <person name="Tokuyasu K."/>
            <person name="Kitaoka M."/>
        </authorList>
    </citation>
    <scope>NUCLEOTIDE SEQUENCE [LARGE SCALE GENOMIC DNA]</scope>
    <source>
        <strain evidence="10 11">BS15</strain>
    </source>
</reference>
<keyword evidence="3" id="KW-0863">Zinc-finger</keyword>
<evidence type="ECO:0000256" key="3">
    <source>
        <dbReference type="ARBA" id="ARBA00022771"/>
    </source>
</evidence>
<dbReference type="InterPro" id="IPR035441">
    <property type="entry name" value="TFIIS/LEDGF_dom_sf"/>
</dbReference>
<dbReference type="PROSITE" id="PS51321">
    <property type="entry name" value="TFIIS_CENTRAL"/>
    <property type="match status" value="1"/>
</dbReference>
<dbReference type="GO" id="GO:0005634">
    <property type="term" value="C:nucleus"/>
    <property type="evidence" value="ECO:0007669"/>
    <property type="project" value="UniProtKB-SubCell"/>
</dbReference>
<dbReference type="PROSITE" id="PS51319">
    <property type="entry name" value="TFIIS_N"/>
    <property type="match status" value="1"/>
</dbReference>
<comment type="caution">
    <text evidence="10">The sequence shown here is derived from an EMBL/GenBank/DDBJ whole genome shotgun (WGS) entry which is preliminary data.</text>
</comment>
<name>A0AAV5GRZ2_9BASI</name>
<dbReference type="SUPFAM" id="SSF47676">
    <property type="entry name" value="Conserved domain common to transcription factors TFIIS, elongin A, CRSP70"/>
    <property type="match status" value="1"/>
</dbReference>
<feature type="region of interest" description="Disordered" evidence="7">
    <location>
        <begin position="79"/>
        <end position="182"/>
    </location>
</feature>
<comment type="subcellular location">
    <subcellularLocation>
        <location evidence="1 6">Nucleus</location>
    </subcellularLocation>
</comment>
<evidence type="ECO:0000256" key="4">
    <source>
        <dbReference type="ARBA" id="ARBA00022833"/>
    </source>
</evidence>
<evidence type="ECO:0000313" key="11">
    <source>
        <dbReference type="Proteomes" id="UP001342314"/>
    </source>
</evidence>
<keyword evidence="5 6" id="KW-0539">Nucleus</keyword>
<feature type="domain" description="TFIIS N-terminal" evidence="8">
    <location>
        <begin position="5"/>
        <end position="83"/>
    </location>
</feature>
<evidence type="ECO:0000256" key="5">
    <source>
        <dbReference type="ARBA" id="ARBA00023242"/>
    </source>
</evidence>
<dbReference type="PIRSF" id="PIRSF006704">
    <property type="entry name" value="TF_IIS"/>
    <property type="match status" value="1"/>
</dbReference>
<proteinExistence type="predicted"/>
<dbReference type="InterPro" id="IPR017923">
    <property type="entry name" value="TFIIS_N"/>
</dbReference>